<organism evidence="7 8">
    <name type="scientific">[Myrmecia] bisecta</name>
    <dbReference type="NCBI Taxonomy" id="41462"/>
    <lineage>
        <taxon>Eukaryota</taxon>
        <taxon>Viridiplantae</taxon>
        <taxon>Chlorophyta</taxon>
        <taxon>core chlorophytes</taxon>
        <taxon>Trebouxiophyceae</taxon>
        <taxon>Trebouxiales</taxon>
        <taxon>Trebouxiaceae</taxon>
        <taxon>Myrmecia</taxon>
    </lineage>
</organism>
<proteinExistence type="inferred from homology"/>
<dbReference type="PROSITE" id="PS00170">
    <property type="entry name" value="CSA_PPIASE_1"/>
    <property type="match status" value="1"/>
</dbReference>
<dbReference type="Proteomes" id="UP001489004">
    <property type="component" value="Unassembled WGS sequence"/>
</dbReference>
<dbReference type="InterPro" id="IPR020892">
    <property type="entry name" value="Cyclophilin-type_PPIase_CS"/>
</dbReference>
<evidence type="ECO:0000256" key="4">
    <source>
        <dbReference type="ARBA" id="ARBA00023235"/>
    </source>
</evidence>
<dbReference type="InterPro" id="IPR029000">
    <property type="entry name" value="Cyclophilin-like_dom_sf"/>
</dbReference>
<dbReference type="Gene3D" id="2.40.100.10">
    <property type="entry name" value="Cyclophilin-like"/>
    <property type="match status" value="1"/>
</dbReference>
<dbReference type="GO" id="GO:0005737">
    <property type="term" value="C:cytoplasm"/>
    <property type="evidence" value="ECO:0007669"/>
    <property type="project" value="TreeGrafter"/>
</dbReference>
<reference evidence="7 8" key="1">
    <citation type="journal article" date="2024" name="Nat. Commun.">
        <title>Phylogenomics reveals the evolutionary origins of lichenization in chlorophyte algae.</title>
        <authorList>
            <person name="Puginier C."/>
            <person name="Libourel C."/>
            <person name="Otte J."/>
            <person name="Skaloud P."/>
            <person name="Haon M."/>
            <person name="Grisel S."/>
            <person name="Petersen M."/>
            <person name="Berrin J.G."/>
            <person name="Delaux P.M."/>
            <person name="Dal Grande F."/>
            <person name="Keller J."/>
        </authorList>
    </citation>
    <scope>NUCLEOTIDE SEQUENCE [LARGE SCALE GENOMIC DNA]</scope>
    <source>
        <strain evidence="7 8">SAG 2043</strain>
    </source>
</reference>
<comment type="caution">
    <text evidence="7">The sequence shown here is derived from an EMBL/GenBank/DDBJ whole genome shotgun (WGS) entry which is preliminary data.</text>
</comment>
<feature type="domain" description="PPIase cyclophilin-type" evidence="6">
    <location>
        <begin position="85"/>
        <end position="242"/>
    </location>
</feature>
<dbReference type="InterPro" id="IPR002130">
    <property type="entry name" value="Cyclophilin-type_PPIase_dom"/>
</dbReference>
<accession>A0AAW1P6I2</accession>
<dbReference type="GO" id="GO:0016018">
    <property type="term" value="F:cyclosporin A binding"/>
    <property type="evidence" value="ECO:0007669"/>
    <property type="project" value="TreeGrafter"/>
</dbReference>
<dbReference type="GO" id="GO:0006457">
    <property type="term" value="P:protein folding"/>
    <property type="evidence" value="ECO:0007669"/>
    <property type="project" value="InterPro"/>
</dbReference>
<dbReference type="PANTHER" id="PTHR11071">
    <property type="entry name" value="PEPTIDYL-PROLYL CIS-TRANS ISOMERASE"/>
    <property type="match status" value="1"/>
</dbReference>
<dbReference type="PANTHER" id="PTHR11071:SF561">
    <property type="entry name" value="PEPTIDYL-PROLYL CIS-TRANS ISOMERASE D-RELATED"/>
    <property type="match status" value="1"/>
</dbReference>
<name>A0AAW1P6I2_9CHLO</name>
<keyword evidence="8" id="KW-1185">Reference proteome</keyword>
<dbReference type="GO" id="GO:0003755">
    <property type="term" value="F:peptidyl-prolyl cis-trans isomerase activity"/>
    <property type="evidence" value="ECO:0007669"/>
    <property type="project" value="UniProtKB-UniRule"/>
</dbReference>
<evidence type="ECO:0000256" key="3">
    <source>
        <dbReference type="ARBA" id="ARBA00023110"/>
    </source>
</evidence>
<evidence type="ECO:0000256" key="2">
    <source>
        <dbReference type="ARBA" id="ARBA00007365"/>
    </source>
</evidence>
<dbReference type="EC" id="5.2.1.8" evidence="5"/>
<evidence type="ECO:0000313" key="8">
    <source>
        <dbReference type="Proteomes" id="UP001489004"/>
    </source>
</evidence>
<dbReference type="PRINTS" id="PR00153">
    <property type="entry name" value="CSAPPISMRASE"/>
</dbReference>
<keyword evidence="4 5" id="KW-0413">Isomerase</keyword>
<dbReference type="PROSITE" id="PS50072">
    <property type="entry name" value="CSA_PPIASE_2"/>
    <property type="match status" value="1"/>
</dbReference>
<dbReference type="SUPFAM" id="SSF50891">
    <property type="entry name" value="Cyclophilin-like"/>
    <property type="match status" value="1"/>
</dbReference>
<dbReference type="AlphaFoldDB" id="A0AAW1P6I2"/>
<keyword evidence="3 5" id="KW-0697">Rotamase</keyword>
<dbReference type="Pfam" id="PF00160">
    <property type="entry name" value="Pro_isomerase"/>
    <property type="match status" value="1"/>
</dbReference>
<dbReference type="FunFam" id="2.40.100.10:FF:000025">
    <property type="entry name" value="Peptidyl-prolyl cis-trans isomerase CYP19-2"/>
    <property type="match status" value="1"/>
</dbReference>
<evidence type="ECO:0000259" key="6">
    <source>
        <dbReference type="PROSITE" id="PS50072"/>
    </source>
</evidence>
<sequence length="245" mass="25951">MSKASLDRAYIDIDIGDSKAYEQGLAAFERGSAFFESIKDQYGLSGTLSQQNTDNAALVEEAYAADPNWASQGPFSAEKPAPLRAGRIVVELNRQQAPKAVENFVCLCTGERGVGKSSGKPLHYKGNRFHRIVKGFVCQGGDIVRGDGSSGDSIYGGKFNDDKGGLKLPHDAAGVVGMANSGKNSNTSQFYFTLAAAPQCNGKQVVVGRVVEGLDILRRIDEEAASADGTPRQDVVIADCGVLLS</sequence>
<protein>
    <recommendedName>
        <fullName evidence="5">Peptidyl-prolyl cis-trans isomerase</fullName>
        <shortName evidence="5">PPIase</shortName>
        <ecNumber evidence="5">5.2.1.8</ecNumber>
    </recommendedName>
</protein>
<comment type="catalytic activity">
    <reaction evidence="1 5">
        <text>[protein]-peptidylproline (omega=180) = [protein]-peptidylproline (omega=0)</text>
        <dbReference type="Rhea" id="RHEA:16237"/>
        <dbReference type="Rhea" id="RHEA-COMP:10747"/>
        <dbReference type="Rhea" id="RHEA-COMP:10748"/>
        <dbReference type="ChEBI" id="CHEBI:83833"/>
        <dbReference type="ChEBI" id="CHEBI:83834"/>
        <dbReference type="EC" id="5.2.1.8"/>
    </reaction>
</comment>
<dbReference type="EMBL" id="JALJOR010000013">
    <property type="protein sequence ID" value="KAK9806996.1"/>
    <property type="molecule type" value="Genomic_DNA"/>
</dbReference>
<evidence type="ECO:0000256" key="1">
    <source>
        <dbReference type="ARBA" id="ARBA00000971"/>
    </source>
</evidence>
<evidence type="ECO:0000313" key="7">
    <source>
        <dbReference type="EMBL" id="KAK9806996.1"/>
    </source>
</evidence>
<comment type="similarity">
    <text evidence="2 5">Belongs to the cyclophilin-type PPIase family.</text>
</comment>
<gene>
    <name evidence="7" type="ORF">WJX72_009915</name>
</gene>
<evidence type="ECO:0000256" key="5">
    <source>
        <dbReference type="RuleBase" id="RU363019"/>
    </source>
</evidence>
<comment type="function">
    <text evidence="5">PPIases accelerate the folding of proteins. It catalyzes the cis-trans isomerization of proline imidic peptide bonds in oligopeptides.</text>
</comment>